<dbReference type="GO" id="GO:0005793">
    <property type="term" value="C:endoplasmic reticulum-Golgi intermediate compartment"/>
    <property type="evidence" value="ECO:0007669"/>
    <property type="project" value="TreeGrafter"/>
</dbReference>
<dbReference type="GeneID" id="73472338"/>
<dbReference type="GO" id="GO:0006888">
    <property type="term" value="P:endoplasmic reticulum to Golgi vesicle-mediated transport"/>
    <property type="evidence" value="ECO:0007669"/>
    <property type="project" value="TreeGrafter"/>
</dbReference>
<comment type="caution">
    <text evidence="9">The sequence shown here is derived from an EMBL/GenBank/DDBJ whole genome shotgun (WGS) entry which is preliminary data.</text>
</comment>
<keyword evidence="10" id="KW-1185">Reference proteome</keyword>
<proteinExistence type="predicted"/>
<evidence type="ECO:0000256" key="1">
    <source>
        <dbReference type="ARBA" id="ARBA00004479"/>
    </source>
</evidence>
<evidence type="ECO:0000256" key="5">
    <source>
        <dbReference type="ARBA" id="ARBA00023136"/>
    </source>
</evidence>
<feature type="region of interest" description="Disordered" evidence="6">
    <location>
        <begin position="1"/>
        <end position="21"/>
    </location>
</feature>
<feature type="region of interest" description="Disordered" evidence="6">
    <location>
        <begin position="281"/>
        <end position="309"/>
    </location>
</feature>
<dbReference type="GO" id="GO:0005789">
    <property type="term" value="C:endoplasmic reticulum membrane"/>
    <property type="evidence" value="ECO:0007669"/>
    <property type="project" value="TreeGrafter"/>
</dbReference>
<name>A0A8J5QES5_9ASCO</name>
<feature type="compositionally biased region" description="Low complexity" evidence="6">
    <location>
        <begin position="281"/>
        <end position="301"/>
    </location>
</feature>
<keyword evidence="5 7" id="KW-0472">Membrane</keyword>
<dbReference type="InterPro" id="IPR051136">
    <property type="entry name" value="Intracellular_Lectin-GPT"/>
</dbReference>
<dbReference type="GO" id="GO:0000139">
    <property type="term" value="C:Golgi membrane"/>
    <property type="evidence" value="ECO:0007669"/>
    <property type="project" value="TreeGrafter"/>
</dbReference>
<dbReference type="GO" id="GO:0005537">
    <property type="term" value="F:D-mannose binding"/>
    <property type="evidence" value="ECO:0007669"/>
    <property type="project" value="TreeGrafter"/>
</dbReference>
<keyword evidence="3" id="KW-0732">Signal</keyword>
<sequence length="476" mass="54365">MPNVRSIPKSHPPPPNPQKSLPNLLDISSLSSIPKSLWTPQGAIYFDTGRLLIDNTGSGSIWSQSRLDKPEWTLEVVFRSTGTHEDIAFADENQFGIWIVSVDSKDDGERYDGFRILVNNHEKPGLKIFNNDGTANGGRELKDSIGECRFQYLSSQVPYTIRISYSEKRKWFKVQVNNNLCFKTDQIHIPNAMKYGISGDVNSKSNEKFEVLGIKVWDELIVDAIDDHGLIGADGDVRITEVIQQHAHASKPTASPGIVRESLMERARRQREQEQQNLLQKQQELYQQQQDRQQRLQNIQSQPPPNLDTTQLESKIQSLEQLITALSSTISTQEKLLKATTESFLSTQNDQSKQISNIANSLKTLEETFTKQSSQLLSAITALNEKVIGEVRQQHYVMGQLTQKVDLLMNNHQEIAQQYNRNQKEERERMRAPMVVQKGWMDTLTKWLLIPLVVVMLCLLVVVYRLRHDIKHSKLL</sequence>
<dbReference type="InterPro" id="IPR005052">
    <property type="entry name" value="Lectin_leg"/>
</dbReference>
<dbReference type="OrthoDB" id="10265193at2759"/>
<dbReference type="EMBL" id="JAGSYN010000271">
    <property type="protein sequence ID" value="KAG7661018.1"/>
    <property type="molecule type" value="Genomic_DNA"/>
</dbReference>
<evidence type="ECO:0000256" key="7">
    <source>
        <dbReference type="SAM" id="Phobius"/>
    </source>
</evidence>
<feature type="domain" description="L-type lectin-like" evidence="8">
    <location>
        <begin position="11"/>
        <end position="219"/>
    </location>
</feature>
<dbReference type="Proteomes" id="UP000694255">
    <property type="component" value="Unassembled WGS sequence"/>
</dbReference>
<reference evidence="9 10" key="1">
    <citation type="journal article" date="2021" name="DNA Res.">
        <title>Genome analysis of Candida subhashii reveals its hybrid nature and dual mitochondrial genome conformations.</title>
        <authorList>
            <person name="Mixao V."/>
            <person name="Hegedusova E."/>
            <person name="Saus E."/>
            <person name="Pryszcz L.P."/>
            <person name="Cillingova A."/>
            <person name="Nosek J."/>
            <person name="Gabaldon T."/>
        </authorList>
    </citation>
    <scope>NUCLEOTIDE SEQUENCE [LARGE SCALE GENOMIC DNA]</scope>
    <source>
        <strain evidence="9 10">CBS 10753</strain>
    </source>
</reference>
<comment type="subcellular location">
    <subcellularLocation>
        <location evidence="1">Membrane</location>
        <topology evidence="1">Single-pass type I membrane protein</topology>
    </subcellularLocation>
</comment>
<dbReference type="AlphaFoldDB" id="A0A8J5QES5"/>
<protein>
    <recommendedName>
        <fullName evidence="8">L-type lectin-like domain-containing protein</fullName>
    </recommendedName>
</protein>
<keyword evidence="2 7" id="KW-0812">Transmembrane</keyword>
<dbReference type="PANTHER" id="PTHR12223">
    <property type="entry name" value="VESICULAR MANNOSE-BINDING LECTIN"/>
    <property type="match status" value="1"/>
</dbReference>
<evidence type="ECO:0000256" key="2">
    <source>
        <dbReference type="ARBA" id="ARBA00022692"/>
    </source>
</evidence>
<organism evidence="9 10">
    <name type="scientific">[Candida] subhashii</name>
    <dbReference type="NCBI Taxonomy" id="561895"/>
    <lineage>
        <taxon>Eukaryota</taxon>
        <taxon>Fungi</taxon>
        <taxon>Dikarya</taxon>
        <taxon>Ascomycota</taxon>
        <taxon>Saccharomycotina</taxon>
        <taxon>Pichiomycetes</taxon>
        <taxon>Debaryomycetaceae</taxon>
        <taxon>Spathaspora</taxon>
    </lineage>
</organism>
<accession>A0A8J5QES5</accession>
<evidence type="ECO:0000313" key="9">
    <source>
        <dbReference type="EMBL" id="KAG7661018.1"/>
    </source>
</evidence>
<feature type="transmembrane region" description="Helical" evidence="7">
    <location>
        <begin position="447"/>
        <end position="466"/>
    </location>
</feature>
<dbReference type="PANTHER" id="PTHR12223:SF28">
    <property type="entry name" value="LECTIN, MANNOSE BINDING 1 LIKE"/>
    <property type="match status" value="1"/>
</dbReference>
<evidence type="ECO:0000313" key="10">
    <source>
        <dbReference type="Proteomes" id="UP000694255"/>
    </source>
</evidence>
<evidence type="ECO:0000256" key="4">
    <source>
        <dbReference type="ARBA" id="ARBA00022989"/>
    </source>
</evidence>
<dbReference type="GO" id="GO:0030134">
    <property type="term" value="C:COPII-coated ER to Golgi transport vesicle"/>
    <property type="evidence" value="ECO:0007669"/>
    <property type="project" value="TreeGrafter"/>
</dbReference>
<evidence type="ECO:0000259" key="8">
    <source>
        <dbReference type="PROSITE" id="PS51328"/>
    </source>
</evidence>
<dbReference type="RefSeq" id="XP_049261251.1">
    <property type="nucleotide sequence ID" value="XM_049409615.1"/>
</dbReference>
<gene>
    <name evidence="9" type="ORF">J8A68_005538</name>
</gene>
<dbReference type="Pfam" id="PF03388">
    <property type="entry name" value="Lectin_leg-like"/>
    <property type="match status" value="1"/>
</dbReference>
<dbReference type="PROSITE" id="PS51328">
    <property type="entry name" value="L_LECTIN_LIKE"/>
    <property type="match status" value="1"/>
</dbReference>
<keyword evidence="4 7" id="KW-1133">Transmembrane helix</keyword>
<evidence type="ECO:0000256" key="6">
    <source>
        <dbReference type="SAM" id="MobiDB-lite"/>
    </source>
</evidence>
<evidence type="ECO:0000256" key="3">
    <source>
        <dbReference type="ARBA" id="ARBA00022729"/>
    </source>
</evidence>